<dbReference type="Pfam" id="PF00782">
    <property type="entry name" value="DSPc"/>
    <property type="match status" value="1"/>
</dbReference>
<evidence type="ECO:0000256" key="3">
    <source>
        <dbReference type="ARBA" id="ARBA00022912"/>
    </source>
</evidence>
<proteinExistence type="inferred from homology"/>
<evidence type="ECO:0000256" key="2">
    <source>
        <dbReference type="ARBA" id="ARBA00022801"/>
    </source>
</evidence>
<sequence>MADIDVMNRPWLFNKPPGMGPSPKLDGIGAPCSSLMTSSRQSPSMMTGGSTPGLTVHGTGLDIMSQINEICEGLYLSSARAIKAQRLRELGITTIINVTIELPTLPWDKIESVKINIEDSPFSNLGQYFDRAADKIEEVRRRGGNTLVHCVAGVSRSASLCIAYLMKYKRMSLRKAYQHVKGRRHVIRPNVGFFRQLVDYETRLFGTASVKMVWNDAAGGHIPDLYEPEYNNTLLFLQKYGLQTNRLGRCPQERYRR</sequence>
<dbReference type="Gene3D" id="3.90.190.10">
    <property type="entry name" value="Protein tyrosine phosphatase superfamily"/>
    <property type="match status" value="1"/>
</dbReference>
<dbReference type="InterPro" id="IPR052103">
    <property type="entry name" value="Dual_spec_Phospatases"/>
</dbReference>
<gene>
    <name evidence="6" type="ORF">ODALV1_LOCUS14010</name>
</gene>
<evidence type="ECO:0000313" key="6">
    <source>
        <dbReference type="EMBL" id="CAL8110138.1"/>
    </source>
</evidence>
<protein>
    <recommendedName>
        <fullName evidence="8">Protein-tyrosine-phosphatase</fullName>
    </recommendedName>
</protein>
<evidence type="ECO:0000256" key="1">
    <source>
        <dbReference type="ARBA" id="ARBA00008601"/>
    </source>
</evidence>
<name>A0ABP1QUG2_9HEXA</name>
<evidence type="ECO:0000313" key="7">
    <source>
        <dbReference type="Proteomes" id="UP001642540"/>
    </source>
</evidence>
<dbReference type="CDD" id="cd14514">
    <property type="entry name" value="DUSP14-like"/>
    <property type="match status" value="1"/>
</dbReference>
<dbReference type="PROSITE" id="PS50056">
    <property type="entry name" value="TYR_PHOSPHATASE_2"/>
    <property type="match status" value="1"/>
</dbReference>
<dbReference type="PANTHER" id="PTHR45961:SF6">
    <property type="entry name" value="IP21249P"/>
    <property type="match status" value="1"/>
</dbReference>
<keyword evidence="3" id="KW-0904">Protein phosphatase</keyword>
<keyword evidence="2" id="KW-0378">Hydrolase</keyword>
<dbReference type="SMART" id="SM00195">
    <property type="entry name" value="DSPc"/>
    <property type="match status" value="1"/>
</dbReference>
<evidence type="ECO:0000259" key="4">
    <source>
        <dbReference type="PROSITE" id="PS50054"/>
    </source>
</evidence>
<dbReference type="InterPro" id="IPR000387">
    <property type="entry name" value="Tyr_Pase_dom"/>
</dbReference>
<comment type="caution">
    <text evidence="6">The sequence shown here is derived from an EMBL/GenBank/DDBJ whole genome shotgun (WGS) entry which is preliminary data.</text>
</comment>
<reference evidence="6 7" key="1">
    <citation type="submission" date="2024-08" db="EMBL/GenBank/DDBJ databases">
        <authorList>
            <person name="Cucini C."/>
            <person name="Frati F."/>
        </authorList>
    </citation>
    <scope>NUCLEOTIDE SEQUENCE [LARGE SCALE GENOMIC DNA]</scope>
</reference>
<dbReference type="EMBL" id="CAXLJM020000043">
    <property type="protein sequence ID" value="CAL8110138.1"/>
    <property type="molecule type" value="Genomic_DNA"/>
</dbReference>
<evidence type="ECO:0008006" key="8">
    <source>
        <dbReference type="Google" id="ProtNLM"/>
    </source>
</evidence>
<dbReference type="PROSITE" id="PS00383">
    <property type="entry name" value="TYR_PHOSPHATASE_1"/>
    <property type="match status" value="1"/>
</dbReference>
<dbReference type="InterPro" id="IPR000340">
    <property type="entry name" value="Dual-sp_phosphatase_cat-dom"/>
</dbReference>
<dbReference type="Proteomes" id="UP001642540">
    <property type="component" value="Unassembled WGS sequence"/>
</dbReference>
<dbReference type="PANTHER" id="PTHR45961">
    <property type="entry name" value="IP21249P"/>
    <property type="match status" value="1"/>
</dbReference>
<dbReference type="InterPro" id="IPR016130">
    <property type="entry name" value="Tyr_Pase_AS"/>
</dbReference>
<comment type="similarity">
    <text evidence="1">Belongs to the protein-tyrosine phosphatase family. Non-receptor class dual specificity subfamily.</text>
</comment>
<dbReference type="PROSITE" id="PS50054">
    <property type="entry name" value="TYR_PHOSPHATASE_DUAL"/>
    <property type="match status" value="1"/>
</dbReference>
<organism evidence="6 7">
    <name type="scientific">Orchesella dallaii</name>
    <dbReference type="NCBI Taxonomy" id="48710"/>
    <lineage>
        <taxon>Eukaryota</taxon>
        <taxon>Metazoa</taxon>
        <taxon>Ecdysozoa</taxon>
        <taxon>Arthropoda</taxon>
        <taxon>Hexapoda</taxon>
        <taxon>Collembola</taxon>
        <taxon>Entomobryomorpha</taxon>
        <taxon>Entomobryoidea</taxon>
        <taxon>Orchesellidae</taxon>
        <taxon>Orchesellinae</taxon>
        <taxon>Orchesella</taxon>
    </lineage>
</organism>
<evidence type="ECO:0000259" key="5">
    <source>
        <dbReference type="PROSITE" id="PS50056"/>
    </source>
</evidence>
<dbReference type="InterPro" id="IPR020422">
    <property type="entry name" value="TYR_PHOSPHATASE_DUAL_dom"/>
</dbReference>
<accession>A0ABP1QUG2</accession>
<keyword evidence="7" id="KW-1185">Reference proteome</keyword>
<dbReference type="InterPro" id="IPR029021">
    <property type="entry name" value="Prot-tyrosine_phosphatase-like"/>
</dbReference>
<feature type="domain" description="Tyrosine specific protein phosphatases" evidence="5">
    <location>
        <begin position="127"/>
        <end position="184"/>
    </location>
</feature>
<feature type="domain" description="Tyrosine-protein phosphatase" evidence="4">
    <location>
        <begin position="66"/>
        <end position="206"/>
    </location>
</feature>
<dbReference type="SUPFAM" id="SSF52799">
    <property type="entry name" value="(Phosphotyrosine protein) phosphatases II"/>
    <property type="match status" value="1"/>
</dbReference>